<feature type="signal peptide" evidence="1">
    <location>
        <begin position="1"/>
        <end position="19"/>
    </location>
</feature>
<dbReference type="SUPFAM" id="SSF53850">
    <property type="entry name" value="Periplasmic binding protein-like II"/>
    <property type="match status" value="1"/>
</dbReference>
<reference evidence="2 3" key="1">
    <citation type="submission" date="2019-03" db="EMBL/GenBank/DDBJ databases">
        <title>Genomic Encyclopedia of Type Strains, Phase IV (KMG-IV): sequencing the most valuable type-strain genomes for metagenomic binning, comparative biology and taxonomic classification.</title>
        <authorList>
            <person name="Goeker M."/>
        </authorList>
    </citation>
    <scope>NUCLEOTIDE SEQUENCE [LARGE SCALE GENOMIC DNA]</scope>
    <source>
        <strain evidence="2 3">DSM 24629</strain>
    </source>
</reference>
<dbReference type="Pfam" id="PF01547">
    <property type="entry name" value="SBP_bac_1"/>
    <property type="match status" value="1"/>
</dbReference>
<keyword evidence="3" id="KW-1185">Reference proteome</keyword>
<dbReference type="InterPro" id="IPR050490">
    <property type="entry name" value="Bact_solute-bd_prot1"/>
</dbReference>
<dbReference type="AlphaFoldDB" id="A0A4R3MT16"/>
<proteinExistence type="predicted"/>
<dbReference type="RefSeq" id="WP_132250386.1">
    <property type="nucleotide sequence ID" value="NZ_SMAL01000002.1"/>
</dbReference>
<dbReference type="PANTHER" id="PTHR43649:SF11">
    <property type="entry name" value="ABC TRANSPORTER SUBSTRATE-BINDING PROTEIN YESO-RELATED"/>
    <property type="match status" value="1"/>
</dbReference>
<dbReference type="PANTHER" id="PTHR43649">
    <property type="entry name" value="ARABINOSE-BINDING PROTEIN-RELATED"/>
    <property type="match status" value="1"/>
</dbReference>
<dbReference type="EMBL" id="SMAL01000002">
    <property type="protein sequence ID" value="TCT16184.1"/>
    <property type="molecule type" value="Genomic_DNA"/>
</dbReference>
<comment type="caution">
    <text evidence="2">The sequence shown here is derived from an EMBL/GenBank/DDBJ whole genome shotgun (WGS) entry which is preliminary data.</text>
</comment>
<organism evidence="2 3">
    <name type="scientific">Natranaerovirga pectinivora</name>
    <dbReference type="NCBI Taxonomy" id="682400"/>
    <lineage>
        <taxon>Bacteria</taxon>
        <taxon>Bacillati</taxon>
        <taxon>Bacillota</taxon>
        <taxon>Clostridia</taxon>
        <taxon>Lachnospirales</taxon>
        <taxon>Natranaerovirgaceae</taxon>
        <taxon>Natranaerovirga</taxon>
    </lineage>
</organism>
<dbReference type="PROSITE" id="PS51257">
    <property type="entry name" value="PROKAR_LIPOPROTEIN"/>
    <property type="match status" value="1"/>
</dbReference>
<evidence type="ECO:0000313" key="2">
    <source>
        <dbReference type="EMBL" id="TCT16184.1"/>
    </source>
</evidence>
<dbReference type="InterPro" id="IPR006059">
    <property type="entry name" value="SBP"/>
</dbReference>
<sequence>MKKIIIAMIVMALTVSLMGCGSKEGTNTTPGNNNNNDVSPGNTDEEITLRMSWWGGDARHEATLEVIKLFEEAYPHITVIPEYTAFTGHFERIAAQLTAQDEPDIMQINFNWYYGFSPDGNGFYDLSTLENLDLSNWPQESFEVLTINGKIQGIPISIGARGFVFNQTTYEQAGVPIPETWDDLMAAGRTFRDVLGPDYYSLGNVRHDYEIPHIMFAYLAQKTGKDIFTNDRISYTLEELTSGFDFLQDLIDNNVIPDYHADSAVKNQENPNWISGRYAGIFNWNSNNNIFENNIDPALNATIIAVPQIKLGPNQLHSGGFDKILQAWSISANTPYPEESALFLEFISSDKDAVIAHGLNRGIPLNRVAEQILADAGMLVGINYDAYVLASEITDVYSFHPFFEDNTVRSAIGDVIERFIMLEGSFASRDAAEELIRNTNRAVSEAMEG</sequence>
<feature type="chain" id="PRO_5039123918" evidence="1">
    <location>
        <begin position="20"/>
        <end position="449"/>
    </location>
</feature>
<gene>
    <name evidence="2" type="ORF">EDC18_102200</name>
</gene>
<dbReference type="OrthoDB" id="9764112at2"/>
<name>A0A4R3MT16_9FIRM</name>
<protein>
    <submittedName>
        <fullName evidence="2">Carbohydrate ABC transporter substrate-binding protein (CUT1 family)</fullName>
    </submittedName>
</protein>
<evidence type="ECO:0000313" key="3">
    <source>
        <dbReference type="Proteomes" id="UP000294902"/>
    </source>
</evidence>
<dbReference type="Proteomes" id="UP000294902">
    <property type="component" value="Unassembled WGS sequence"/>
</dbReference>
<evidence type="ECO:0000256" key="1">
    <source>
        <dbReference type="SAM" id="SignalP"/>
    </source>
</evidence>
<accession>A0A4R3MT16</accession>
<dbReference type="Gene3D" id="3.40.190.10">
    <property type="entry name" value="Periplasmic binding protein-like II"/>
    <property type="match status" value="2"/>
</dbReference>
<keyword evidence="1" id="KW-0732">Signal</keyword>